<gene>
    <name evidence="2" type="ORF">JHE00_26935</name>
</gene>
<dbReference type="Proteomes" id="UP000635245">
    <property type="component" value="Unassembled WGS sequence"/>
</dbReference>
<name>A0A934QWY0_9PSEU</name>
<accession>A0A934QWY0</accession>
<dbReference type="EMBL" id="JAENJH010000008">
    <property type="protein sequence ID" value="MBK1787983.1"/>
    <property type="molecule type" value="Genomic_DNA"/>
</dbReference>
<evidence type="ECO:0000259" key="1">
    <source>
        <dbReference type="Pfam" id="PF01370"/>
    </source>
</evidence>
<dbReference type="InterPro" id="IPR050177">
    <property type="entry name" value="Lipid_A_modif_metabolic_enz"/>
</dbReference>
<organism evidence="2 3">
    <name type="scientific">Prauserella cavernicola</name>
    <dbReference type="NCBI Taxonomy" id="2800127"/>
    <lineage>
        <taxon>Bacteria</taxon>
        <taxon>Bacillati</taxon>
        <taxon>Actinomycetota</taxon>
        <taxon>Actinomycetes</taxon>
        <taxon>Pseudonocardiales</taxon>
        <taxon>Pseudonocardiaceae</taxon>
        <taxon>Prauserella</taxon>
    </lineage>
</organism>
<comment type="caution">
    <text evidence="2">The sequence shown here is derived from an EMBL/GenBank/DDBJ whole genome shotgun (WGS) entry which is preliminary data.</text>
</comment>
<dbReference type="InterPro" id="IPR036291">
    <property type="entry name" value="NAD(P)-bd_dom_sf"/>
</dbReference>
<dbReference type="Gene3D" id="3.40.50.720">
    <property type="entry name" value="NAD(P)-binding Rossmann-like Domain"/>
    <property type="match status" value="1"/>
</dbReference>
<dbReference type="InterPro" id="IPR001509">
    <property type="entry name" value="Epimerase_deHydtase"/>
</dbReference>
<dbReference type="PANTHER" id="PTHR43245">
    <property type="entry name" value="BIFUNCTIONAL POLYMYXIN RESISTANCE PROTEIN ARNA"/>
    <property type="match status" value="1"/>
</dbReference>
<evidence type="ECO:0000313" key="3">
    <source>
        <dbReference type="Proteomes" id="UP000635245"/>
    </source>
</evidence>
<feature type="domain" description="NAD-dependent epimerase/dehydratase" evidence="1">
    <location>
        <begin position="11"/>
        <end position="237"/>
    </location>
</feature>
<dbReference type="Pfam" id="PF01370">
    <property type="entry name" value="Epimerase"/>
    <property type="match status" value="1"/>
</dbReference>
<dbReference type="RefSeq" id="WP_200323234.1">
    <property type="nucleotide sequence ID" value="NZ_JAENJH010000008.1"/>
</dbReference>
<reference evidence="2" key="1">
    <citation type="submission" date="2020-12" db="EMBL/GenBank/DDBJ databases">
        <title>Prauserella sp. ASG 168, a novel actinomycete isolated from cave rock.</title>
        <authorList>
            <person name="Suriyachadkun C."/>
        </authorList>
    </citation>
    <scope>NUCLEOTIDE SEQUENCE</scope>
    <source>
        <strain evidence="2">ASG 168</strain>
    </source>
</reference>
<evidence type="ECO:0000313" key="2">
    <source>
        <dbReference type="EMBL" id="MBK1787983.1"/>
    </source>
</evidence>
<keyword evidence="3" id="KW-1185">Reference proteome</keyword>
<sequence>MSGGTDTRPLVVVLGASGLIGAAVARALARRDIRLRLVARRCPARPLGSDAETRVADLTTGHALADAVADADAVVNLVAHVAGKGSWRISESDPDGVKVNAELARALVTALGGAGSRERPPVLVQASTTVQPGAEESPYVRQKMLAEHVLIEATEAGSVRAVILRLPTVYGHGPSRTVRDRGVVATMIRQALSGGPITMWHDGTVRRDLLYMRDAGEAFAVAVDGADRLAGERWPVGTGVSTPLGDVFRLIATAVSEHTGTPPVPVTRVDRPDGARDADFRSTFVDSSAFRAATGWEHRTQAEEGIRRTVAVLAAEGGHE</sequence>
<dbReference type="AlphaFoldDB" id="A0A934QWY0"/>
<dbReference type="SUPFAM" id="SSF51735">
    <property type="entry name" value="NAD(P)-binding Rossmann-fold domains"/>
    <property type="match status" value="1"/>
</dbReference>
<proteinExistence type="predicted"/>
<protein>
    <submittedName>
        <fullName evidence="2">NAD-dependent epimerase/dehydratase</fullName>
    </submittedName>
</protein>